<keyword evidence="3" id="KW-1185">Reference proteome</keyword>
<reference evidence="2 3" key="1">
    <citation type="journal article" date="2017" name="Int. J. Syst. Evol. Microbiol.">
        <title>Arachidicoccus ginsenosidivorans sp. nov., with ginsenoside-converting activity isolated from ginseng cultivating soil.</title>
        <authorList>
            <person name="Siddiqi M.Z."/>
            <person name="Aslam Z."/>
            <person name="Im W.T."/>
        </authorList>
    </citation>
    <scope>NUCLEOTIDE SEQUENCE [LARGE SCALE GENOMIC DNA]</scope>
    <source>
        <strain evidence="2 3">Gsoil 809</strain>
    </source>
</reference>
<dbReference type="EMBL" id="CP042434">
    <property type="protein sequence ID" value="QEC73730.1"/>
    <property type="molecule type" value="Genomic_DNA"/>
</dbReference>
<dbReference type="KEGG" id="agi:FSB73_20735"/>
<protein>
    <submittedName>
        <fullName evidence="2">DUF4431 domain-containing protein</fullName>
    </submittedName>
</protein>
<proteinExistence type="predicted"/>
<evidence type="ECO:0000313" key="3">
    <source>
        <dbReference type="Proteomes" id="UP000321291"/>
    </source>
</evidence>
<gene>
    <name evidence="2" type="ORF">FSB73_20735</name>
</gene>
<evidence type="ECO:0000313" key="2">
    <source>
        <dbReference type="EMBL" id="QEC73730.1"/>
    </source>
</evidence>
<organism evidence="2 3">
    <name type="scientific">Arachidicoccus ginsenosidivorans</name>
    <dbReference type="NCBI Taxonomy" id="496057"/>
    <lineage>
        <taxon>Bacteria</taxon>
        <taxon>Pseudomonadati</taxon>
        <taxon>Bacteroidota</taxon>
        <taxon>Chitinophagia</taxon>
        <taxon>Chitinophagales</taxon>
        <taxon>Chitinophagaceae</taxon>
        <taxon>Arachidicoccus</taxon>
    </lineage>
</organism>
<dbReference type="RefSeq" id="WP_146786684.1">
    <property type="nucleotide sequence ID" value="NZ_CP042434.1"/>
</dbReference>
<name>A0A5B8VQI3_9BACT</name>
<dbReference type="InterPro" id="IPR027826">
    <property type="entry name" value="DUF4431"/>
</dbReference>
<evidence type="ECO:0000259" key="1">
    <source>
        <dbReference type="Pfam" id="PF14485"/>
    </source>
</evidence>
<dbReference type="OrthoDB" id="86940at2"/>
<dbReference type="Proteomes" id="UP000321291">
    <property type="component" value="Chromosome"/>
</dbReference>
<dbReference type="AlphaFoldDB" id="A0A5B8VQI3"/>
<dbReference type="Pfam" id="PF14485">
    <property type="entry name" value="DUF4431"/>
    <property type="match status" value="1"/>
</dbReference>
<sequence length="523" mass="58115">MPEVLVVLQKSDFAEVQKQKDRMHKMRIRGKYCLFLLLLLQLVTSNSCVFGQRDSAAVLGFTSGYDIVSISGPGWASGADSGDLLVELQSKSTGDEPPDFEKILLLRVHKGAYQLIAENEGLVMDPAMLGSAGSSSIYLLDSELHVDYHLGSNSSFSRISISFKKNARGQYLFKEYRSTTSHYGEEDLFARVLIQATPTGPLTFSEATEAVILNKLSKNRSGMEPENIANNNLSINDAAKKFQKMIPEAYQLISFVIGDLNGDDFVADALLLVQNDEKVSLMLLLENSDGTYRLQSENRKLLLPYYPTEGRPIQNIRLVIKNTYFTIEQRIATSEMDYEHRYLTFHFNPGHAQFLLHRYDVAYFEGFKNKPVKVIEQKYPDDFGDLYFADIASPPNTFIYETPNTLLSGLVKQKVGGIGNEGAGLGSGNNETDVSNINIPFTVTTLQLDHPISVQPPPFSVGASLEQPLVSSIASVQLLTENRSIALQEYYGKQVLVTGTFLPGTSKQHITPVVFVIHTIQVQ</sequence>
<accession>A0A5B8VQI3</accession>
<feature type="domain" description="DUF4431" evidence="1">
    <location>
        <begin position="476"/>
        <end position="518"/>
    </location>
</feature>